<dbReference type="Proteomes" id="UP001498398">
    <property type="component" value="Unassembled WGS sequence"/>
</dbReference>
<feature type="domain" description="Enoyl reductase (ER)" evidence="1">
    <location>
        <begin position="11"/>
        <end position="191"/>
    </location>
</feature>
<dbReference type="InterPro" id="IPR047122">
    <property type="entry name" value="Trans-enoyl_RdTase-like"/>
</dbReference>
<reference evidence="2 3" key="1">
    <citation type="submission" date="2024-01" db="EMBL/GenBank/DDBJ databases">
        <title>A draft genome for the cacao thread blight pathogen Marasmiellus scandens.</title>
        <authorList>
            <person name="Baruah I.K."/>
            <person name="Leung J."/>
            <person name="Bukari Y."/>
            <person name="Amoako-Attah I."/>
            <person name="Meinhardt L.W."/>
            <person name="Bailey B.A."/>
            <person name="Cohen S.P."/>
        </authorList>
    </citation>
    <scope>NUCLEOTIDE SEQUENCE [LARGE SCALE GENOMIC DNA]</scope>
    <source>
        <strain evidence="2 3">GH-19</strain>
    </source>
</reference>
<dbReference type="PANTHER" id="PTHR45348">
    <property type="entry name" value="HYPOTHETICAL OXIDOREDUCTASE (EUROFUNG)"/>
    <property type="match status" value="1"/>
</dbReference>
<evidence type="ECO:0000313" key="3">
    <source>
        <dbReference type="Proteomes" id="UP001498398"/>
    </source>
</evidence>
<dbReference type="InterPro" id="IPR011032">
    <property type="entry name" value="GroES-like_sf"/>
</dbReference>
<protein>
    <recommendedName>
        <fullName evidence="1">Enoyl reductase (ER) domain-containing protein</fullName>
    </recommendedName>
</protein>
<organism evidence="2 3">
    <name type="scientific">Marasmiellus scandens</name>
    <dbReference type="NCBI Taxonomy" id="2682957"/>
    <lineage>
        <taxon>Eukaryota</taxon>
        <taxon>Fungi</taxon>
        <taxon>Dikarya</taxon>
        <taxon>Basidiomycota</taxon>
        <taxon>Agaricomycotina</taxon>
        <taxon>Agaricomycetes</taxon>
        <taxon>Agaricomycetidae</taxon>
        <taxon>Agaricales</taxon>
        <taxon>Marasmiineae</taxon>
        <taxon>Omphalotaceae</taxon>
        <taxon>Marasmiellus</taxon>
    </lineage>
</organism>
<comment type="caution">
    <text evidence="2">The sequence shown here is derived from an EMBL/GenBank/DDBJ whole genome shotgun (WGS) entry which is preliminary data.</text>
</comment>
<dbReference type="Gene3D" id="3.90.180.10">
    <property type="entry name" value="Medium-chain alcohol dehydrogenases, catalytic domain"/>
    <property type="match status" value="1"/>
</dbReference>
<evidence type="ECO:0000259" key="1">
    <source>
        <dbReference type="SMART" id="SM00829"/>
    </source>
</evidence>
<proteinExistence type="predicted"/>
<dbReference type="InterPro" id="IPR013154">
    <property type="entry name" value="ADH-like_N"/>
</dbReference>
<accession>A0ABR1IZI3</accession>
<dbReference type="InterPro" id="IPR020843">
    <property type="entry name" value="ER"/>
</dbReference>
<dbReference type="PANTHER" id="PTHR45348:SF2">
    <property type="entry name" value="ZINC-TYPE ALCOHOL DEHYDROGENASE-LIKE PROTEIN C2E1P3.01"/>
    <property type="match status" value="1"/>
</dbReference>
<keyword evidence="3" id="KW-1185">Reference proteome</keyword>
<name>A0ABR1IZI3_9AGAR</name>
<dbReference type="EMBL" id="JBANRG010000051">
    <property type="protein sequence ID" value="KAK7444346.1"/>
    <property type="molecule type" value="Genomic_DNA"/>
</dbReference>
<dbReference type="SMART" id="SM00829">
    <property type="entry name" value="PKS_ER"/>
    <property type="match status" value="1"/>
</dbReference>
<sequence>MSQTALLLPTKFSPEFAISTIPRHSPGPGELLIKVHAVALNPLDWKVQAYGIFYEDYPLVLGNDVAGEVVGLGEGVDANKWRVGERVICPSEGKPQRYGGFQEYMCYPEDIVARIPSTLSYLSACTIPLGFSTAAVGLLAPSPIGAGLSPDLDMTSVRGTRNAALVIGGSTSVGQFAIQLLSRLAFPIIIIY</sequence>
<evidence type="ECO:0000313" key="2">
    <source>
        <dbReference type="EMBL" id="KAK7444346.1"/>
    </source>
</evidence>
<dbReference type="Pfam" id="PF08240">
    <property type="entry name" value="ADH_N"/>
    <property type="match status" value="1"/>
</dbReference>
<dbReference type="SUPFAM" id="SSF50129">
    <property type="entry name" value="GroES-like"/>
    <property type="match status" value="1"/>
</dbReference>
<gene>
    <name evidence="2" type="ORF">VKT23_015358</name>
</gene>